<keyword evidence="5" id="KW-1185">Reference proteome</keyword>
<dbReference type="SUPFAM" id="SSF81296">
    <property type="entry name" value="E set domains"/>
    <property type="match status" value="1"/>
</dbReference>
<evidence type="ECO:0000313" key="4">
    <source>
        <dbReference type="EMBL" id="PWQ95704.1"/>
    </source>
</evidence>
<comment type="caution">
    <text evidence="4">The sequence shown here is derived from an EMBL/GenBank/DDBJ whole genome shotgun (WGS) entry which is preliminary data.</text>
</comment>
<dbReference type="InterPro" id="IPR006652">
    <property type="entry name" value="Kelch_1"/>
</dbReference>
<dbReference type="PROSITE" id="PS50231">
    <property type="entry name" value="RICIN_B_LECTIN"/>
    <property type="match status" value="3"/>
</dbReference>
<dbReference type="Pfam" id="PF14200">
    <property type="entry name" value="RicinB_lectin_2"/>
    <property type="match status" value="3"/>
</dbReference>
<dbReference type="Gene3D" id="2.80.10.50">
    <property type="match status" value="3"/>
</dbReference>
<dbReference type="Pfam" id="PF09118">
    <property type="entry name" value="GO-like_E_set"/>
    <property type="match status" value="1"/>
</dbReference>
<name>A0A317CAQ6_9GAMM</name>
<dbReference type="Gene3D" id="2.130.10.80">
    <property type="entry name" value="Galactose oxidase/kelch, beta-propeller"/>
    <property type="match status" value="1"/>
</dbReference>
<dbReference type="InterPro" id="IPR015202">
    <property type="entry name" value="GO-like_E_set"/>
</dbReference>
<dbReference type="PANTHER" id="PTHR32208:SF56">
    <property type="entry name" value="GALACTOSE OXIDASE-RELATED"/>
    <property type="match status" value="1"/>
</dbReference>
<evidence type="ECO:0000313" key="5">
    <source>
        <dbReference type="Proteomes" id="UP000245506"/>
    </source>
</evidence>
<feature type="domain" description="Ricin B lectin" evidence="3">
    <location>
        <begin position="702"/>
        <end position="779"/>
    </location>
</feature>
<feature type="chain" id="PRO_5016403262" description="Ricin B lectin domain-containing protein" evidence="1">
    <location>
        <begin position="24"/>
        <end position="954"/>
    </location>
</feature>
<evidence type="ECO:0000256" key="1">
    <source>
        <dbReference type="SAM" id="SignalP"/>
    </source>
</evidence>
<evidence type="ECO:0000259" key="3">
    <source>
        <dbReference type="Pfam" id="PF14200"/>
    </source>
</evidence>
<dbReference type="CDD" id="cd02851">
    <property type="entry name" value="E_set_GO_C"/>
    <property type="match status" value="1"/>
</dbReference>
<dbReference type="EMBL" id="QGKL01000032">
    <property type="protein sequence ID" value="PWQ95704.1"/>
    <property type="molecule type" value="Genomic_DNA"/>
</dbReference>
<dbReference type="Gene3D" id="2.60.40.10">
    <property type="entry name" value="Immunoglobulins"/>
    <property type="match status" value="1"/>
</dbReference>
<protein>
    <recommendedName>
        <fullName evidence="6">Ricin B lectin domain-containing protein</fullName>
    </recommendedName>
</protein>
<dbReference type="SMART" id="SM00612">
    <property type="entry name" value="Kelch"/>
    <property type="match status" value="2"/>
</dbReference>
<dbReference type="AlphaFoldDB" id="A0A317CAQ6"/>
<dbReference type="InterPro" id="IPR013783">
    <property type="entry name" value="Ig-like_fold"/>
</dbReference>
<keyword evidence="1" id="KW-0732">Signal</keyword>
<evidence type="ECO:0000259" key="2">
    <source>
        <dbReference type="Pfam" id="PF09118"/>
    </source>
</evidence>
<dbReference type="Proteomes" id="UP000245506">
    <property type="component" value="Unassembled WGS sequence"/>
</dbReference>
<organism evidence="4 5">
    <name type="scientific">Leucothrix arctica</name>
    <dbReference type="NCBI Taxonomy" id="1481894"/>
    <lineage>
        <taxon>Bacteria</taxon>
        <taxon>Pseudomonadati</taxon>
        <taxon>Pseudomonadota</taxon>
        <taxon>Gammaproteobacteria</taxon>
        <taxon>Thiotrichales</taxon>
        <taxon>Thiotrichaceae</taxon>
        <taxon>Leucothrix</taxon>
    </lineage>
</organism>
<dbReference type="InterPro" id="IPR035992">
    <property type="entry name" value="Ricin_B-like_lectins"/>
</dbReference>
<feature type="signal peptide" evidence="1">
    <location>
        <begin position="1"/>
        <end position="23"/>
    </location>
</feature>
<dbReference type="InterPro" id="IPR000772">
    <property type="entry name" value="Ricin_B_lectin"/>
</dbReference>
<sequence>MKHGVIERSLLIIPLLLSANVYAANSDTGSWSAVIDMPIIPVAVANLPNGNVLTWAAKDRNAFGGVTGRTYTAIFDPYNGTSTEALISYTNHDMFCPGINNLPDGRILVAGGSGNEKTSIYDPATGAWATGDPMNTVRGYQGNVTLTDGSLLTLGGSWSDQAGNKNAERWTLEAGWIPYPAIKSIDTVRDGSPDPAGEFRDDNHAWLWAAPNGKVFHAGPSSNMHWVDFAGDGTVTAAGTRGNDPYSMNGTTVMYDAGKILKTGGAQAYDGLPGQYPATKSSYTIDINNDTAVVQQVQDMAYSRAFHNSVVLPSGEVFVSGGMTAPIGFSDEDAVLVGEIWNPSTQAWTQTAAMVKPRTYHSVSILLNDGRVLVGGGGLCAGCAVNHPDVEIFSPPYLYVNGTDTLATRPVITQAPDTAAYNSNITVQTNSAVTAFALVRANSATHSVNNEQRRVPVTFTRISATNYQVNMPSRNVAPPGNYMLFALNAAGTPSVSQTIKVGSADVAPTLANGLYEIESPTSAQRLGAPEWNNFQARMVGAGDWTDQHWDIEHLGGLVYTVQNVATQKYLEVNNAFCGTEGFDYIVGSDTSASKNQRWIITQGASGNYSFRPQHCKTKGLDREQDLLNASAIVWDYAPNHAPQLWKLNALSTTPVVEPPTGDGVVMPDGEYWLESPIQGQRLTLPEWSNFIPRMVDSAEWSDQKWIVKHLGDGVHTIQNTYHQQYLQVTGSFCADGLGSISGSATSASANQQWRIYQSGTNYTLKPAHCLTKSLDREGGFVNANAIVWNSEDNHVPQLWKLASTSNSVVVEPGAIADGRYWIESPSFGQRLLAPEWNNFDARMVGTGVWDDQKWDITHLGGGEYTIKNVYSNKYLQVANSFCGTGLGAINGGDTGTADNQKWLITTSGSSYNFRPVHCPTKGLDREEGLVNANAIVWDFIANHGPQLWNVVLAN</sequence>
<evidence type="ECO:0008006" key="6">
    <source>
        <dbReference type="Google" id="ProtNLM"/>
    </source>
</evidence>
<dbReference type="SUPFAM" id="SSF50965">
    <property type="entry name" value="Galactose oxidase, central domain"/>
    <property type="match status" value="1"/>
</dbReference>
<feature type="domain" description="Galactose oxidase-like Early set" evidence="2">
    <location>
        <begin position="409"/>
        <end position="501"/>
    </location>
</feature>
<accession>A0A317CAQ6</accession>
<dbReference type="InterPro" id="IPR014756">
    <property type="entry name" value="Ig_E-set"/>
</dbReference>
<proteinExistence type="predicted"/>
<gene>
    <name evidence="4" type="ORF">DKT75_11765</name>
</gene>
<feature type="domain" description="Ricin B lectin" evidence="3">
    <location>
        <begin position="851"/>
        <end position="928"/>
    </location>
</feature>
<dbReference type="RefSeq" id="WP_109823632.1">
    <property type="nucleotide sequence ID" value="NZ_QGKL01000032.1"/>
</dbReference>
<dbReference type="InterPro" id="IPR011043">
    <property type="entry name" value="Gal_Oxase/kelch_b-propeller"/>
</dbReference>
<dbReference type="SUPFAM" id="SSF50370">
    <property type="entry name" value="Ricin B-like lectins"/>
    <property type="match status" value="3"/>
</dbReference>
<feature type="domain" description="Ricin B lectin" evidence="3">
    <location>
        <begin position="546"/>
        <end position="623"/>
    </location>
</feature>
<dbReference type="OrthoDB" id="8673369at2"/>
<dbReference type="PANTHER" id="PTHR32208">
    <property type="entry name" value="SECRETED PROTEIN-RELATED"/>
    <property type="match status" value="1"/>
</dbReference>
<reference evidence="4 5" key="1">
    <citation type="submission" date="2018-05" db="EMBL/GenBank/DDBJ databases">
        <title>Leucothrix arctica sp. nov., isolated from Arctic seawater.</title>
        <authorList>
            <person name="Choi A."/>
            <person name="Baek K."/>
        </authorList>
    </citation>
    <scope>NUCLEOTIDE SEQUENCE [LARGE SCALE GENOMIC DNA]</scope>
    <source>
        <strain evidence="4 5">IMCC9719</strain>
    </source>
</reference>
<dbReference type="CDD" id="cd00161">
    <property type="entry name" value="beta-trefoil_Ricin-like"/>
    <property type="match status" value="3"/>
</dbReference>
<dbReference type="InterPro" id="IPR037293">
    <property type="entry name" value="Gal_Oxidase_central_sf"/>
</dbReference>